<dbReference type="InterPro" id="IPR016032">
    <property type="entry name" value="Sig_transdc_resp-reg_C-effctor"/>
</dbReference>
<dbReference type="Gene3D" id="1.10.10.10">
    <property type="entry name" value="Winged helix-like DNA-binding domain superfamily/Winged helix DNA-binding domain"/>
    <property type="match status" value="1"/>
</dbReference>
<dbReference type="RefSeq" id="WP_142044046.1">
    <property type="nucleotide sequence ID" value="NZ_JBHTGS010000002.1"/>
</dbReference>
<dbReference type="GO" id="GO:0006355">
    <property type="term" value="P:regulation of DNA-templated transcription"/>
    <property type="evidence" value="ECO:0007669"/>
    <property type="project" value="InterPro"/>
</dbReference>
<dbReference type="GO" id="GO:0000160">
    <property type="term" value="P:phosphorelay signal transduction system"/>
    <property type="evidence" value="ECO:0007669"/>
    <property type="project" value="InterPro"/>
</dbReference>
<dbReference type="Gene3D" id="3.40.50.300">
    <property type="entry name" value="P-loop containing nucleotide triphosphate hydrolases"/>
    <property type="match status" value="1"/>
</dbReference>
<keyword evidence="2" id="KW-0805">Transcription regulation</keyword>
<gene>
    <name evidence="7" type="ORF">FB566_4640</name>
</gene>
<dbReference type="InterPro" id="IPR027417">
    <property type="entry name" value="P-loop_NTPase"/>
</dbReference>
<dbReference type="GO" id="GO:0043531">
    <property type="term" value="F:ADP binding"/>
    <property type="evidence" value="ECO:0007669"/>
    <property type="project" value="InterPro"/>
</dbReference>
<accession>A0A543B2G5</accession>
<dbReference type="GO" id="GO:0003677">
    <property type="term" value="F:DNA binding"/>
    <property type="evidence" value="ECO:0007669"/>
    <property type="project" value="UniProtKB-UniRule"/>
</dbReference>
<dbReference type="SMART" id="SM00028">
    <property type="entry name" value="TPR"/>
    <property type="match status" value="5"/>
</dbReference>
<dbReference type="SUPFAM" id="SSF48452">
    <property type="entry name" value="TPR-like"/>
    <property type="match status" value="2"/>
</dbReference>
<dbReference type="Gene3D" id="1.25.40.10">
    <property type="entry name" value="Tetratricopeptide repeat domain"/>
    <property type="match status" value="3"/>
</dbReference>
<evidence type="ECO:0000256" key="5">
    <source>
        <dbReference type="PROSITE-ProRule" id="PRU01091"/>
    </source>
</evidence>
<dbReference type="PANTHER" id="PTHR35807:SF1">
    <property type="entry name" value="TRANSCRIPTIONAL REGULATOR REDD"/>
    <property type="match status" value="1"/>
</dbReference>
<dbReference type="PROSITE" id="PS51755">
    <property type="entry name" value="OMPR_PHOB"/>
    <property type="match status" value="1"/>
</dbReference>
<sequence>MDVGILGPTEVRRHGRPVRFPGRLATKLVILLAAEAGTVVPLSLLETSLWDDPPDTARRQVQNTVSILRQAVGGETVETVGDGYRLHADRVDALEFGDAVQRARRTTDPHQAIERLTEALGRWRGRALADQSGRAFIALANRLEESRLTATELLAEREIEVERPQPAADRLHRILHAQPHRQKTAGLLMLALYRDGRTPEALQVYESLRTRLADDLGLDPDPQLRDRHAAILRGGQSRPPAPPTAPVSTATAAAIPAQLPPRPGRFVGRADLLANLDEVLANDDQGRSCVISGPAGAGKTALAIHWGHRMRRRFPDGQLFVNLRGYDSIHAVDAEHALGTLIRSLQPTGAPVPSDMDEVTALYRSLLHGKRLLVVLDNARGEAQVRRLLPPGGGSFALVTSRRRLPGLTAVDDSTPVDLPLMSSAEAVELLARTVGPVRVEVDPGAVERLARLCGGLPLALRIAAAGLATEPRASVSEYADRLAAADRLQALTIDGDPDATVTTALDQVFDSLDGTTRTVFCQLGVLPGDDLSVEVMLAVSGLPEPDTRRALDQLDIAYLVQRHSDRLQLHDLVKLYAAETARNTLAADLIGDTVDRFIEWHHARESASLPAEDNNIIVACETLKDHPRLWRLAMPLQRAINGGRSLQRVLAIVRQAKANAEADDDPAGRFHMTRYLAGAHWAADTYDLAVSLGREAVALAEHLDEEALGVAKTNLGMYLYSGGRFLDAEAMLAESIGHWNAHTDEKRAIGPLLNLCNVNTQLGRYARATEVLDRAQLLCPDSGDSDLAVYIKDYRARILFDTGRHEDALAEVADFLAMAKRLNLTRFEFNGLKLRGELHRALGDLDAARADLNGALEIVQANNSHSSVVTVLGELAEAAGGLGDHREAEMLLDSAIARSRLQSGRNTQAEAFFNLSKCVVYRGCGHHDKAVDAGTKAVETFAVTPRPLSHARALVAVAEAKRASGDESAAVADLRRAHDILVELGVPEAADVHRRLEVASG</sequence>
<reference evidence="7 8" key="1">
    <citation type="submission" date="2019-06" db="EMBL/GenBank/DDBJ databases">
        <title>Sequencing the genomes of 1000 actinobacteria strains.</title>
        <authorList>
            <person name="Klenk H.-P."/>
        </authorList>
    </citation>
    <scope>NUCLEOTIDE SEQUENCE [LARGE SCALE GENOMIC DNA]</scope>
    <source>
        <strain evidence="7 8">DSM 45928</strain>
    </source>
</reference>
<dbReference type="InParanoid" id="A0A543B2G5"/>
<dbReference type="Proteomes" id="UP000317043">
    <property type="component" value="Unassembled WGS sequence"/>
</dbReference>
<dbReference type="Pfam" id="PF13424">
    <property type="entry name" value="TPR_12"/>
    <property type="match status" value="1"/>
</dbReference>
<evidence type="ECO:0000313" key="7">
    <source>
        <dbReference type="EMBL" id="TQL79039.1"/>
    </source>
</evidence>
<feature type="DNA-binding region" description="OmpR/PhoB-type" evidence="5">
    <location>
        <begin position="1"/>
        <end position="88"/>
    </location>
</feature>
<feature type="domain" description="OmpR/PhoB-type" evidence="6">
    <location>
        <begin position="1"/>
        <end position="88"/>
    </location>
</feature>
<protein>
    <submittedName>
        <fullName evidence="7">DNA-binding SARP family transcriptional activator</fullName>
    </submittedName>
</protein>
<evidence type="ECO:0000256" key="4">
    <source>
        <dbReference type="ARBA" id="ARBA00023163"/>
    </source>
</evidence>
<dbReference type="OrthoDB" id="5521887at2"/>
<evidence type="ECO:0000256" key="1">
    <source>
        <dbReference type="ARBA" id="ARBA00005820"/>
    </source>
</evidence>
<dbReference type="InterPro" id="IPR036388">
    <property type="entry name" value="WH-like_DNA-bd_sf"/>
</dbReference>
<dbReference type="AlphaFoldDB" id="A0A543B2G5"/>
<dbReference type="SMART" id="SM00862">
    <property type="entry name" value="Trans_reg_C"/>
    <property type="match status" value="1"/>
</dbReference>
<organism evidence="7 8">
    <name type="scientific">Stackebrandtia endophytica</name>
    <dbReference type="NCBI Taxonomy" id="1496996"/>
    <lineage>
        <taxon>Bacteria</taxon>
        <taxon>Bacillati</taxon>
        <taxon>Actinomycetota</taxon>
        <taxon>Actinomycetes</taxon>
        <taxon>Glycomycetales</taxon>
        <taxon>Glycomycetaceae</taxon>
        <taxon>Stackebrandtia</taxon>
    </lineage>
</organism>
<dbReference type="InterPro" id="IPR019734">
    <property type="entry name" value="TPR_rpt"/>
</dbReference>
<dbReference type="InterPro" id="IPR001867">
    <property type="entry name" value="OmpR/PhoB-type_DNA-bd"/>
</dbReference>
<evidence type="ECO:0000259" key="6">
    <source>
        <dbReference type="PROSITE" id="PS51755"/>
    </source>
</evidence>
<dbReference type="SUPFAM" id="SSF52540">
    <property type="entry name" value="P-loop containing nucleoside triphosphate hydrolases"/>
    <property type="match status" value="1"/>
</dbReference>
<dbReference type="EMBL" id="VFOW01000001">
    <property type="protein sequence ID" value="TQL79039.1"/>
    <property type="molecule type" value="Genomic_DNA"/>
</dbReference>
<keyword evidence="3 5" id="KW-0238">DNA-binding</keyword>
<dbReference type="SMART" id="SM01043">
    <property type="entry name" value="BTAD"/>
    <property type="match status" value="1"/>
</dbReference>
<proteinExistence type="inferred from homology"/>
<comment type="similarity">
    <text evidence="1">Belongs to the AfsR/DnrI/RedD regulatory family.</text>
</comment>
<dbReference type="Pfam" id="PF03704">
    <property type="entry name" value="BTAD"/>
    <property type="match status" value="1"/>
</dbReference>
<dbReference type="SUPFAM" id="SSF46894">
    <property type="entry name" value="C-terminal effector domain of the bipartite response regulators"/>
    <property type="match status" value="1"/>
</dbReference>
<keyword evidence="4" id="KW-0804">Transcription</keyword>
<evidence type="ECO:0000313" key="8">
    <source>
        <dbReference type="Proteomes" id="UP000317043"/>
    </source>
</evidence>
<comment type="caution">
    <text evidence="7">The sequence shown here is derived from an EMBL/GenBank/DDBJ whole genome shotgun (WGS) entry which is preliminary data.</text>
</comment>
<dbReference type="PRINTS" id="PR00364">
    <property type="entry name" value="DISEASERSIST"/>
</dbReference>
<evidence type="ECO:0000256" key="2">
    <source>
        <dbReference type="ARBA" id="ARBA00023015"/>
    </source>
</evidence>
<evidence type="ECO:0000256" key="3">
    <source>
        <dbReference type="ARBA" id="ARBA00023125"/>
    </source>
</evidence>
<dbReference type="InterPro" id="IPR051677">
    <property type="entry name" value="AfsR-DnrI-RedD_regulator"/>
</dbReference>
<keyword evidence="8" id="KW-1185">Reference proteome</keyword>
<dbReference type="PANTHER" id="PTHR35807">
    <property type="entry name" value="TRANSCRIPTIONAL REGULATOR REDD-RELATED"/>
    <property type="match status" value="1"/>
</dbReference>
<dbReference type="InterPro" id="IPR005158">
    <property type="entry name" value="BTAD"/>
</dbReference>
<dbReference type="InterPro" id="IPR011990">
    <property type="entry name" value="TPR-like_helical_dom_sf"/>
</dbReference>
<name>A0A543B2G5_9ACTN</name>
<dbReference type="CDD" id="cd15831">
    <property type="entry name" value="BTAD"/>
    <property type="match status" value="1"/>
</dbReference>